<dbReference type="InterPro" id="IPR027417">
    <property type="entry name" value="P-loop_NTPase"/>
</dbReference>
<feature type="signal peptide" evidence="9">
    <location>
        <begin position="1"/>
        <end position="26"/>
    </location>
</feature>
<evidence type="ECO:0000256" key="7">
    <source>
        <dbReference type="ARBA" id="ARBA00023136"/>
    </source>
</evidence>
<dbReference type="PANTHER" id="PTHR12137:SF54">
    <property type="entry name" value="CARBOHYDRATE SULFOTRANSFERASE"/>
    <property type="match status" value="1"/>
</dbReference>
<evidence type="ECO:0000256" key="9">
    <source>
        <dbReference type="SAM" id="SignalP"/>
    </source>
</evidence>
<dbReference type="PANTHER" id="PTHR12137">
    <property type="entry name" value="CARBOHYDRATE SULFOTRANSFERASE"/>
    <property type="match status" value="1"/>
</dbReference>
<dbReference type="SUPFAM" id="SSF52540">
    <property type="entry name" value="P-loop containing nucleoside triphosphate hydrolases"/>
    <property type="match status" value="1"/>
</dbReference>
<keyword evidence="4" id="KW-0812">Transmembrane</keyword>
<dbReference type="AlphaFoldDB" id="A0A7S1EUN3"/>
<accession>A0A7S1EUN3</accession>
<evidence type="ECO:0000256" key="1">
    <source>
        <dbReference type="ARBA" id="ARBA00004323"/>
    </source>
</evidence>
<dbReference type="EMBL" id="HBFP01012858">
    <property type="protein sequence ID" value="CAD8824885.1"/>
    <property type="molecule type" value="Transcribed_RNA"/>
</dbReference>
<organism evidence="10">
    <name type="scientific">Timspurckia oligopyrenoides</name>
    <dbReference type="NCBI Taxonomy" id="708627"/>
    <lineage>
        <taxon>Eukaryota</taxon>
        <taxon>Rhodophyta</taxon>
        <taxon>Bangiophyceae</taxon>
        <taxon>Porphyridiales</taxon>
        <taxon>Porphyridiaceae</taxon>
        <taxon>Timspurckia</taxon>
    </lineage>
</organism>
<dbReference type="GO" id="GO:0000139">
    <property type="term" value="C:Golgi membrane"/>
    <property type="evidence" value="ECO:0007669"/>
    <property type="project" value="UniProtKB-SubCell"/>
</dbReference>
<keyword evidence="8" id="KW-0325">Glycoprotein</keyword>
<gene>
    <name evidence="10" type="ORF">TOLI1172_LOCUS9284</name>
</gene>
<evidence type="ECO:0000256" key="8">
    <source>
        <dbReference type="ARBA" id="ARBA00023180"/>
    </source>
</evidence>
<evidence type="ECO:0000313" key="10">
    <source>
        <dbReference type="EMBL" id="CAD8824885.1"/>
    </source>
</evidence>
<keyword evidence="9" id="KW-0732">Signal</keyword>
<keyword evidence="6" id="KW-0333">Golgi apparatus</keyword>
<comment type="subcellular location">
    <subcellularLocation>
        <location evidence="1">Golgi apparatus membrane</location>
        <topology evidence="1">Single-pass type II membrane protein</topology>
    </subcellularLocation>
</comment>
<comment type="similarity">
    <text evidence="2">Belongs to the sulfotransferase 2 family.</text>
</comment>
<dbReference type="InterPro" id="IPR018011">
    <property type="entry name" value="Carb_sulfotrans_8-10"/>
</dbReference>
<dbReference type="InterPro" id="IPR005331">
    <property type="entry name" value="Sulfotransferase"/>
</dbReference>
<evidence type="ECO:0000256" key="5">
    <source>
        <dbReference type="ARBA" id="ARBA00022989"/>
    </source>
</evidence>
<proteinExistence type="inferred from homology"/>
<evidence type="ECO:0000256" key="3">
    <source>
        <dbReference type="ARBA" id="ARBA00022679"/>
    </source>
</evidence>
<dbReference type="GO" id="GO:0016051">
    <property type="term" value="P:carbohydrate biosynthetic process"/>
    <property type="evidence" value="ECO:0007669"/>
    <property type="project" value="InterPro"/>
</dbReference>
<sequence length="333" mass="38822">MKSTVIVIHCLVFLFLTLLSLSYGMATQSSVEIFETLSRLDSIPSSFEIAQRFQEPCFQNMSTFHPDVSILKPYREHARYLFSSEHQILLLENTWTPSLIVRNYSLHVCTLPKVGSTELRSLLMRVSVIPPEQSPTTKEREVFSHPHGKGTFLSSFETNEKLEMLSNSKWLHIAFVRNPYTRLLSGYLQKIKVQGDRVHKQVPGVTKNTTFSEFVELLERLKQNYHGTLLVNDHFKPQYLQCGFNVFNYDLIGKIENFHQDVRCMAKNRGFEQAMDFGWGEHGKYSLFTMPRPHPTGSSKKLSDYYTDALQKRVYNLYKEDFILFRYSYELPQ</sequence>
<dbReference type="GO" id="GO:0008146">
    <property type="term" value="F:sulfotransferase activity"/>
    <property type="evidence" value="ECO:0007669"/>
    <property type="project" value="InterPro"/>
</dbReference>
<keyword evidence="7" id="KW-0472">Membrane</keyword>
<name>A0A7S1EUN3_9RHOD</name>
<reference evidence="10" key="1">
    <citation type="submission" date="2021-01" db="EMBL/GenBank/DDBJ databases">
        <authorList>
            <person name="Corre E."/>
            <person name="Pelletier E."/>
            <person name="Niang G."/>
            <person name="Scheremetjew M."/>
            <person name="Finn R."/>
            <person name="Kale V."/>
            <person name="Holt S."/>
            <person name="Cochrane G."/>
            <person name="Meng A."/>
            <person name="Brown T."/>
            <person name="Cohen L."/>
        </authorList>
    </citation>
    <scope>NUCLEOTIDE SEQUENCE</scope>
    <source>
        <strain evidence="10">CCMP3278</strain>
    </source>
</reference>
<feature type="chain" id="PRO_5031158694" description="Carbohydrate sulfotransferase" evidence="9">
    <location>
        <begin position="27"/>
        <end position="333"/>
    </location>
</feature>
<evidence type="ECO:0000256" key="4">
    <source>
        <dbReference type="ARBA" id="ARBA00022692"/>
    </source>
</evidence>
<evidence type="ECO:0008006" key="11">
    <source>
        <dbReference type="Google" id="ProtNLM"/>
    </source>
</evidence>
<evidence type="ECO:0000256" key="6">
    <source>
        <dbReference type="ARBA" id="ARBA00023034"/>
    </source>
</evidence>
<keyword evidence="5" id="KW-1133">Transmembrane helix</keyword>
<protein>
    <recommendedName>
        <fullName evidence="11">Carbohydrate sulfotransferase</fullName>
    </recommendedName>
</protein>
<keyword evidence="3" id="KW-0808">Transferase</keyword>
<dbReference type="Pfam" id="PF03567">
    <property type="entry name" value="Sulfotransfer_2"/>
    <property type="match status" value="1"/>
</dbReference>
<evidence type="ECO:0000256" key="2">
    <source>
        <dbReference type="ARBA" id="ARBA00006339"/>
    </source>
</evidence>